<dbReference type="FunFam" id="3.40.50.720:FF:000084">
    <property type="entry name" value="Short-chain dehydrogenase reductase"/>
    <property type="match status" value="1"/>
</dbReference>
<proteinExistence type="inferred from homology"/>
<dbReference type="PATRIC" id="fig|317.174.peg.6408"/>
<dbReference type="Gene3D" id="3.40.50.720">
    <property type="entry name" value="NAD(P)-binding Rossmann-like Domain"/>
    <property type="match status" value="1"/>
</dbReference>
<comment type="similarity">
    <text evidence="1">Belongs to the short-chain dehydrogenases/reductases (SDR) family.</text>
</comment>
<name>A0A085UL87_PSESX</name>
<dbReference type="AlphaFoldDB" id="A0A085UL87"/>
<dbReference type="SMART" id="SM00822">
    <property type="entry name" value="PKS_KR"/>
    <property type="match status" value="1"/>
</dbReference>
<dbReference type="RefSeq" id="WP_047580041.1">
    <property type="nucleotide sequence ID" value="NZ_JPQT01000183.1"/>
</dbReference>
<accession>A0A085UL87</accession>
<protein>
    <submittedName>
        <fullName evidence="3">2-deoxy-D-gluconate 3-dehydrogenase</fullName>
    </submittedName>
</protein>
<feature type="domain" description="Ketoreductase" evidence="2">
    <location>
        <begin position="16"/>
        <end position="201"/>
    </location>
</feature>
<dbReference type="PRINTS" id="PR00080">
    <property type="entry name" value="SDRFAMILY"/>
</dbReference>
<dbReference type="GO" id="GO:0030497">
    <property type="term" value="P:fatty acid elongation"/>
    <property type="evidence" value="ECO:0007669"/>
    <property type="project" value="TreeGrafter"/>
</dbReference>
<comment type="caution">
    <text evidence="3">The sequence shown here is derived from an EMBL/GenBank/DDBJ whole genome shotgun (WGS) entry which is preliminary data.</text>
</comment>
<evidence type="ECO:0000259" key="2">
    <source>
        <dbReference type="SMART" id="SM00822"/>
    </source>
</evidence>
<evidence type="ECO:0000256" key="1">
    <source>
        <dbReference type="ARBA" id="ARBA00006484"/>
    </source>
</evidence>
<dbReference type="InterPro" id="IPR002347">
    <property type="entry name" value="SDR_fam"/>
</dbReference>
<dbReference type="InterPro" id="IPR057326">
    <property type="entry name" value="KR_dom"/>
</dbReference>
<organism evidence="3 4">
    <name type="scientific">Pseudomonas syringae</name>
    <dbReference type="NCBI Taxonomy" id="317"/>
    <lineage>
        <taxon>Bacteria</taxon>
        <taxon>Pseudomonadati</taxon>
        <taxon>Pseudomonadota</taxon>
        <taxon>Gammaproteobacteria</taxon>
        <taxon>Pseudomonadales</taxon>
        <taxon>Pseudomonadaceae</taxon>
        <taxon>Pseudomonas</taxon>
    </lineage>
</organism>
<dbReference type="Pfam" id="PF13561">
    <property type="entry name" value="adh_short_C2"/>
    <property type="match status" value="1"/>
</dbReference>
<dbReference type="SUPFAM" id="SSF51735">
    <property type="entry name" value="NAD(P)-binding Rossmann-fold domains"/>
    <property type="match status" value="1"/>
</dbReference>
<dbReference type="NCBIfam" id="NF005559">
    <property type="entry name" value="PRK07231.1"/>
    <property type="match status" value="1"/>
</dbReference>
<dbReference type="PANTHER" id="PTHR42760:SF123">
    <property type="entry name" value="OXIDOREDUCTASE"/>
    <property type="match status" value="1"/>
</dbReference>
<dbReference type="CDD" id="cd05233">
    <property type="entry name" value="SDR_c"/>
    <property type="match status" value="1"/>
</dbReference>
<dbReference type="EMBL" id="JPQT01000183">
    <property type="protein sequence ID" value="KFE43950.1"/>
    <property type="molecule type" value="Genomic_DNA"/>
</dbReference>
<dbReference type="Proteomes" id="UP000028643">
    <property type="component" value="Unassembled WGS sequence"/>
</dbReference>
<evidence type="ECO:0000313" key="4">
    <source>
        <dbReference type="Proteomes" id="UP000028643"/>
    </source>
</evidence>
<reference evidence="3 4" key="1">
    <citation type="submission" date="2014-07" db="EMBL/GenBank/DDBJ databases">
        <title>Draft Genome Sequences of Environmental Pseudomonas syringae strains.</title>
        <authorList>
            <person name="Baltrus D.A."/>
            <person name="Berge O."/>
            <person name="Morris C."/>
        </authorList>
    </citation>
    <scope>NUCLEOTIDE SEQUENCE [LARGE SCALE GENOMIC DNA]</scope>
    <source>
        <strain evidence="3 4">CEB003</strain>
    </source>
</reference>
<gene>
    <name evidence="3" type="ORF">IV02_31395</name>
</gene>
<evidence type="ECO:0000313" key="3">
    <source>
        <dbReference type="EMBL" id="KFE43950.1"/>
    </source>
</evidence>
<sequence length="275" mass="28983">MNNKKTGNDWLGLTSSVGVITGAAGGIGAVVARELVMQGAAVVLLDLDLKKCRELAATLSEFSEIPVAAFACDISDPDSVRGACEQVRALHARCDVLVNNASVLRPASLQDITLEQWNQVLSVNLSGYLLCTQAFGELMLTQGSGSIINIASIAAHSPQPWSGAYSTAKAGVAMLSRQFAVEWGDRGVRSNAICPGLIRTPLSAVFYADAAIEQQRSAMTASGRIGEPLDIANAVLFLASTRSDYVNGAELLVDGGFESMPMALLPRPGFDRSRP</sequence>
<dbReference type="PANTHER" id="PTHR42760">
    <property type="entry name" value="SHORT-CHAIN DEHYDROGENASES/REDUCTASES FAMILY MEMBER"/>
    <property type="match status" value="1"/>
</dbReference>
<dbReference type="PRINTS" id="PR00081">
    <property type="entry name" value="GDHRDH"/>
</dbReference>
<dbReference type="GO" id="GO:0016616">
    <property type="term" value="F:oxidoreductase activity, acting on the CH-OH group of donors, NAD or NADP as acceptor"/>
    <property type="evidence" value="ECO:0007669"/>
    <property type="project" value="UniProtKB-ARBA"/>
</dbReference>
<dbReference type="InterPro" id="IPR036291">
    <property type="entry name" value="NAD(P)-bd_dom_sf"/>
</dbReference>
<dbReference type="InterPro" id="IPR020904">
    <property type="entry name" value="Sc_DH/Rdtase_CS"/>
</dbReference>
<dbReference type="PROSITE" id="PS00061">
    <property type="entry name" value="ADH_SHORT"/>
    <property type="match status" value="1"/>
</dbReference>